<dbReference type="OrthoDB" id="529273at2759"/>
<dbReference type="GeneID" id="54409806"/>
<evidence type="ECO:0000313" key="2">
    <source>
        <dbReference type="EMBL" id="KAF2134976.1"/>
    </source>
</evidence>
<keyword evidence="1" id="KW-0812">Transmembrane</keyword>
<name>A0A6A6ATR0_9PLEO</name>
<feature type="transmembrane region" description="Helical" evidence="1">
    <location>
        <begin position="39"/>
        <end position="64"/>
    </location>
</feature>
<keyword evidence="1" id="KW-1133">Transmembrane helix</keyword>
<keyword evidence="3" id="KW-1185">Reference proteome</keyword>
<protein>
    <submittedName>
        <fullName evidence="2">Uncharacterized protein</fullName>
    </submittedName>
</protein>
<keyword evidence="1" id="KW-0472">Membrane</keyword>
<accession>A0A6A6ATR0</accession>
<feature type="transmembrane region" description="Helical" evidence="1">
    <location>
        <begin position="84"/>
        <end position="107"/>
    </location>
</feature>
<reference evidence="2" key="1">
    <citation type="journal article" date="2020" name="Stud. Mycol.">
        <title>101 Dothideomycetes genomes: a test case for predicting lifestyles and emergence of pathogens.</title>
        <authorList>
            <person name="Haridas S."/>
            <person name="Albert R."/>
            <person name="Binder M."/>
            <person name="Bloem J."/>
            <person name="Labutti K."/>
            <person name="Salamov A."/>
            <person name="Andreopoulos B."/>
            <person name="Baker S."/>
            <person name="Barry K."/>
            <person name="Bills G."/>
            <person name="Bluhm B."/>
            <person name="Cannon C."/>
            <person name="Castanera R."/>
            <person name="Culley D."/>
            <person name="Daum C."/>
            <person name="Ezra D."/>
            <person name="Gonzalez J."/>
            <person name="Henrissat B."/>
            <person name="Kuo A."/>
            <person name="Liang C."/>
            <person name="Lipzen A."/>
            <person name="Lutzoni F."/>
            <person name="Magnuson J."/>
            <person name="Mondo S."/>
            <person name="Nolan M."/>
            <person name="Ohm R."/>
            <person name="Pangilinan J."/>
            <person name="Park H.-J."/>
            <person name="Ramirez L."/>
            <person name="Alfaro M."/>
            <person name="Sun H."/>
            <person name="Tritt A."/>
            <person name="Yoshinaga Y."/>
            <person name="Zwiers L.-H."/>
            <person name="Turgeon B."/>
            <person name="Goodwin S."/>
            <person name="Spatafora J."/>
            <person name="Crous P."/>
            <person name="Grigoriev I."/>
        </authorList>
    </citation>
    <scope>NUCLEOTIDE SEQUENCE</scope>
    <source>
        <strain evidence="2">CBS 119687</strain>
    </source>
</reference>
<dbReference type="RefSeq" id="XP_033529363.1">
    <property type="nucleotide sequence ID" value="XM_033669374.1"/>
</dbReference>
<gene>
    <name evidence="2" type="ORF">P153DRAFT_372215</name>
</gene>
<evidence type="ECO:0000256" key="1">
    <source>
        <dbReference type="SAM" id="Phobius"/>
    </source>
</evidence>
<organism evidence="2 3">
    <name type="scientific">Dothidotthia symphoricarpi CBS 119687</name>
    <dbReference type="NCBI Taxonomy" id="1392245"/>
    <lineage>
        <taxon>Eukaryota</taxon>
        <taxon>Fungi</taxon>
        <taxon>Dikarya</taxon>
        <taxon>Ascomycota</taxon>
        <taxon>Pezizomycotina</taxon>
        <taxon>Dothideomycetes</taxon>
        <taxon>Pleosporomycetidae</taxon>
        <taxon>Pleosporales</taxon>
        <taxon>Dothidotthiaceae</taxon>
        <taxon>Dothidotthia</taxon>
    </lineage>
</organism>
<sequence>MKYTDVSFRDLGSISSSSLQGDNITDQNAESRKVTHQTIWPAILVFIGLTIPTTFSVLVLASSVRGWTFPYSTYNFITRNRASVQLVIQLLSNGLALVNTTILCNLINRATRIRWKNTPASLNIIRFWNGLCVRSIDWTIPLHLLLPLLAFIVLTAAPSAIWVGALTPVAINVTSYNVIDIPTYGQTANIKEWPSEIGAQGPILSTTQGLFSYSVALQLQASLLTAASSATTVDGSVRQHAKLDKSRFTYFGRSYGVGASVGLNDLDFQKNPYLAYTYQEIGFETTVTCIKNSSSEFMLMETGDTFLYRAYGRLPNSGNKGPEDSVYIGHSTDSILAIGVGRNPEDPRRMLAITAGDSYAHLNTTQCSMEFQPTIFDVDVDIRTRNISVTPLRKADEFYPSSSNLTQTAMRQFELISNVQTNMYASVLGNAFNSSITDYITASTSQAITLEDATLPGLENALTVMLDDMLVAYASAQLIIQKDIKPVNMQITKSALRVGEDVYIYAIFAINAFIILLVIMEYVRTRNWKEVPMIDYLDPGALMVGSATGTCSLEVPKTLSRYIKFRRSGASVKLQVHCQNWIAT</sequence>
<proteinExistence type="predicted"/>
<feature type="transmembrane region" description="Helical" evidence="1">
    <location>
        <begin position="144"/>
        <end position="165"/>
    </location>
</feature>
<feature type="transmembrane region" description="Helical" evidence="1">
    <location>
        <begin position="502"/>
        <end position="523"/>
    </location>
</feature>
<dbReference type="Proteomes" id="UP000799771">
    <property type="component" value="Unassembled WGS sequence"/>
</dbReference>
<evidence type="ECO:0000313" key="3">
    <source>
        <dbReference type="Proteomes" id="UP000799771"/>
    </source>
</evidence>
<dbReference type="AlphaFoldDB" id="A0A6A6ATR0"/>
<dbReference type="EMBL" id="ML977497">
    <property type="protein sequence ID" value="KAF2134976.1"/>
    <property type="molecule type" value="Genomic_DNA"/>
</dbReference>